<dbReference type="PROSITE" id="PS50994">
    <property type="entry name" value="INTEGRASE"/>
    <property type="match status" value="1"/>
</dbReference>
<evidence type="ECO:0000313" key="3">
    <source>
        <dbReference type="EMBL" id="PIS40268.1"/>
    </source>
</evidence>
<dbReference type="InterPro" id="IPR001584">
    <property type="entry name" value="Integrase_cat-core"/>
</dbReference>
<dbReference type="GO" id="GO:0006310">
    <property type="term" value="P:DNA recombination"/>
    <property type="evidence" value="ECO:0007669"/>
    <property type="project" value="UniProtKB-KW"/>
</dbReference>
<protein>
    <submittedName>
        <fullName evidence="3">IS30 family transposase</fullName>
    </submittedName>
</protein>
<dbReference type="EMBL" id="PEYC01000017">
    <property type="protein sequence ID" value="PIS40268.1"/>
    <property type="molecule type" value="Genomic_DNA"/>
</dbReference>
<dbReference type="GO" id="GO:0003676">
    <property type="term" value="F:nucleic acid binding"/>
    <property type="evidence" value="ECO:0007669"/>
    <property type="project" value="InterPro"/>
</dbReference>
<sequence length="354" mass="41718">MYYQSDMKYTHFTVEERERIQEMLWQKTSIRTIAAALGRSPSSVSREIKRNLDSLGRRRYIPRAAHERALKKRGLRGRTERLKNDTIRAYVIRELKKRTSPEQIAGRIKEDLPGYSISHEAIYRFIYHQIHRNGWGLLKPGYEDLRPYLRRKKKRRTHKGMRRCQRTSSTVKGLSIDLRPMIVSDRIRIGDWESDTVESKDHKPGINTFVERKTGLVLITKLRDKSSEATVLAIESRVKNLPQRLKQTATFDNGFENQKWEELEKRTGFKCFFAHAYHSWERGTNENTNGLIRDLFPKKTDFTMISDEEIQEVENNLNHRPRKRLGWKTPLEMFSKKLNRFNISINMPSVALAG</sequence>
<dbReference type="InterPro" id="IPR036397">
    <property type="entry name" value="RNaseH_sf"/>
</dbReference>
<evidence type="ECO:0000256" key="1">
    <source>
        <dbReference type="ARBA" id="ARBA00023172"/>
    </source>
</evidence>
<accession>A0A2H0YP61</accession>
<dbReference type="Proteomes" id="UP000231472">
    <property type="component" value="Unassembled WGS sequence"/>
</dbReference>
<dbReference type="GO" id="GO:0004803">
    <property type="term" value="F:transposase activity"/>
    <property type="evidence" value="ECO:0007669"/>
    <property type="project" value="TreeGrafter"/>
</dbReference>
<dbReference type="InterPro" id="IPR053392">
    <property type="entry name" value="Transposase_IS30-like"/>
</dbReference>
<dbReference type="SUPFAM" id="SSF53098">
    <property type="entry name" value="Ribonuclease H-like"/>
    <property type="match status" value="1"/>
</dbReference>
<keyword evidence="1" id="KW-0233">DNA recombination</keyword>
<dbReference type="Gene3D" id="3.30.420.10">
    <property type="entry name" value="Ribonuclease H-like superfamily/Ribonuclease H"/>
    <property type="match status" value="1"/>
</dbReference>
<dbReference type="GO" id="GO:0015074">
    <property type="term" value="P:DNA integration"/>
    <property type="evidence" value="ECO:0007669"/>
    <property type="project" value="InterPro"/>
</dbReference>
<comment type="caution">
    <text evidence="3">The sequence shown here is derived from an EMBL/GenBank/DDBJ whole genome shotgun (WGS) entry which is preliminary data.</text>
</comment>
<organism evidence="3 4">
    <name type="scientific">Candidatus Nealsonbacteria bacterium CG08_land_8_20_14_0_20_36_22</name>
    <dbReference type="NCBI Taxonomy" id="1974704"/>
    <lineage>
        <taxon>Bacteria</taxon>
        <taxon>Candidatus Nealsoniibacteriota</taxon>
    </lineage>
</organism>
<dbReference type="AlphaFoldDB" id="A0A2H0YP61"/>
<dbReference type="Pfam" id="PF13936">
    <property type="entry name" value="HTH_38"/>
    <property type="match status" value="1"/>
</dbReference>
<proteinExistence type="predicted"/>
<name>A0A2H0YP61_9BACT</name>
<dbReference type="GO" id="GO:0032196">
    <property type="term" value="P:transposition"/>
    <property type="evidence" value="ECO:0007669"/>
    <property type="project" value="TreeGrafter"/>
</dbReference>
<dbReference type="InterPro" id="IPR051917">
    <property type="entry name" value="Transposase-Integrase"/>
</dbReference>
<dbReference type="PANTHER" id="PTHR10948">
    <property type="entry name" value="TRANSPOSASE"/>
    <property type="match status" value="1"/>
</dbReference>
<feature type="domain" description="Integrase catalytic" evidence="2">
    <location>
        <begin position="176"/>
        <end position="338"/>
    </location>
</feature>
<dbReference type="InterPro" id="IPR012337">
    <property type="entry name" value="RNaseH-like_sf"/>
</dbReference>
<dbReference type="InterPro" id="IPR025246">
    <property type="entry name" value="IS30-like_HTH"/>
</dbReference>
<dbReference type="NCBIfam" id="NF033563">
    <property type="entry name" value="transpos_IS30"/>
    <property type="match status" value="1"/>
</dbReference>
<dbReference type="PANTHER" id="PTHR10948:SF23">
    <property type="entry name" value="TRANSPOSASE INSI FOR INSERTION SEQUENCE ELEMENT IS30A-RELATED"/>
    <property type="match status" value="1"/>
</dbReference>
<gene>
    <name evidence="3" type="ORF">COT32_00770</name>
</gene>
<dbReference type="GO" id="GO:0005829">
    <property type="term" value="C:cytosol"/>
    <property type="evidence" value="ECO:0007669"/>
    <property type="project" value="TreeGrafter"/>
</dbReference>
<reference evidence="4" key="1">
    <citation type="submission" date="2017-09" db="EMBL/GenBank/DDBJ databases">
        <title>Depth-based differentiation of microbial function through sediment-hosted aquifers and enrichment of novel symbionts in the deep terrestrial subsurface.</title>
        <authorList>
            <person name="Probst A.J."/>
            <person name="Ladd B."/>
            <person name="Jarett J.K."/>
            <person name="Geller-Mcgrath D.E."/>
            <person name="Sieber C.M.K."/>
            <person name="Emerson J.B."/>
            <person name="Anantharaman K."/>
            <person name="Thomas B.C."/>
            <person name="Malmstrom R."/>
            <person name="Stieglmeier M."/>
            <person name="Klingl A."/>
            <person name="Woyke T."/>
            <person name="Ryan C.M."/>
            <person name="Banfield J.F."/>
        </authorList>
    </citation>
    <scope>NUCLEOTIDE SEQUENCE [LARGE SCALE GENOMIC DNA]</scope>
</reference>
<evidence type="ECO:0000313" key="4">
    <source>
        <dbReference type="Proteomes" id="UP000231472"/>
    </source>
</evidence>
<evidence type="ECO:0000259" key="2">
    <source>
        <dbReference type="PROSITE" id="PS50994"/>
    </source>
</evidence>